<proteinExistence type="predicted"/>
<evidence type="ECO:0000313" key="3">
    <source>
        <dbReference type="EMBL" id="CBW27293.1"/>
    </source>
</evidence>
<feature type="compositionally biased region" description="Basic and acidic residues" evidence="2">
    <location>
        <begin position="288"/>
        <end position="310"/>
    </location>
</feature>
<dbReference type="KEGG" id="bmx:BMS_2503"/>
<feature type="coiled-coil region" evidence="1">
    <location>
        <begin position="482"/>
        <end position="523"/>
    </location>
</feature>
<gene>
    <name evidence="3" type="ordered locus">BMS_2503</name>
</gene>
<feature type="region of interest" description="Disordered" evidence="2">
    <location>
        <begin position="284"/>
        <end position="310"/>
    </location>
</feature>
<dbReference type="Proteomes" id="UP000008963">
    <property type="component" value="Chromosome"/>
</dbReference>
<evidence type="ECO:0000256" key="1">
    <source>
        <dbReference type="SAM" id="Coils"/>
    </source>
</evidence>
<name>E1X5H2_HALMS</name>
<feature type="compositionally biased region" description="Basic and acidic residues" evidence="2">
    <location>
        <begin position="38"/>
        <end position="57"/>
    </location>
</feature>
<keyword evidence="4" id="KW-1185">Reference proteome</keyword>
<feature type="coiled-coil region" evidence="1">
    <location>
        <begin position="588"/>
        <end position="637"/>
    </location>
</feature>
<evidence type="ECO:0000256" key="2">
    <source>
        <dbReference type="SAM" id="MobiDB-lite"/>
    </source>
</evidence>
<keyword evidence="1" id="KW-0175">Coiled coil</keyword>
<sequence length="646" mass="77211">MDINDYSTRLSQARSNFRDAADELKDHYNSEVDELSKNHENVQAKQRNNYEKSKSEIEQNVASTIDQKNKEVKESMLQRTEQFRNEIASQQEDFENNRQDIKRNFDDRLNYLRDSYNKDVSSREQNYNDKTAQAELRYSERMDHATKDFQDKISEFDKTTKDAVREQKVALDIEKKGQELRHKNELADFVESGNSSRAKMVEKQQRDLQNLRNTQSDELRNRNDHHAKTVDSIYAQKNKEAENMSANFKKLTDDINDRNNKNNDQMAKLNRERITELERQYAQTSYQNKREMQEKLKGGSQADRDELKSAELTRKFDTKIKNINESIDNMRYKDQLDKERMSTQFQNSAKERNLAHAKQIDTLEKETRDFKNKTLKENQERTDNVIGDYKSKLVKAQLDNEQQSIKDRQSANNRLQNQRQEFGRVVNQMSTMNQEAISELQNEHAKEKSKFINDTRMAHHNNVEQLKDDFNSRMSKKEGSLNQRLESKEKELNQTVNRYEEKLAKLETESQAEISKIKTFEEERRVEDFREFKRQMRKMTDTHTKEKIALKDELDRKFLDEKHKNDVKVNEIVQKYESQLDLERNETRRNFKTKIKELESNYQRLADQSELEKDLIRNQFERRIEEMQKINQMQLDEMSREKNSLA</sequence>
<dbReference type="RefSeq" id="WP_014245069.1">
    <property type="nucleotide sequence ID" value="NC_016620.1"/>
</dbReference>
<accession>E1X5H2</accession>
<dbReference type="HOGENOM" id="CLU_423761_0_0_7"/>
<organism evidence="3 4">
    <name type="scientific">Halobacteriovorax marinus (strain ATCC BAA-682 / DSM 15412 / SJ)</name>
    <name type="common">Bacteriovorax marinus</name>
    <dbReference type="NCBI Taxonomy" id="862908"/>
    <lineage>
        <taxon>Bacteria</taxon>
        <taxon>Pseudomonadati</taxon>
        <taxon>Bdellovibrionota</taxon>
        <taxon>Bacteriovoracia</taxon>
        <taxon>Bacteriovoracales</taxon>
        <taxon>Halobacteriovoraceae</taxon>
        <taxon>Halobacteriovorax</taxon>
    </lineage>
</organism>
<dbReference type="PATRIC" id="fig|862908.3.peg.2388"/>
<dbReference type="STRING" id="862908.BMS_2503"/>
<feature type="region of interest" description="Disordered" evidence="2">
    <location>
        <begin position="38"/>
        <end position="68"/>
    </location>
</feature>
<evidence type="ECO:0000313" key="4">
    <source>
        <dbReference type="Proteomes" id="UP000008963"/>
    </source>
</evidence>
<dbReference type="EMBL" id="FQ312005">
    <property type="protein sequence ID" value="CBW27293.1"/>
    <property type="molecule type" value="Genomic_DNA"/>
</dbReference>
<protein>
    <submittedName>
        <fullName evidence="3">Uncharacterized protein</fullName>
    </submittedName>
</protein>
<reference evidence="4" key="1">
    <citation type="journal article" date="2013" name="ISME J.">
        <title>A small predatory core genome in the divergent marine Bacteriovorax marinus SJ and the terrestrial Bdellovibrio bacteriovorus.</title>
        <authorList>
            <person name="Crossman L.C."/>
            <person name="Chen H."/>
            <person name="Cerdeno-Tarraga A.M."/>
            <person name="Brooks K."/>
            <person name="Quail M.A."/>
            <person name="Pineiro S.A."/>
            <person name="Hobley L."/>
            <person name="Sockett R.E."/>
            <person name="Bentley S.D."/>
            <person name="Parkhill J."/>
            <person name="Williams H.N."/>
            <person name="Stine O.C."/>
        </authorList>
    </citation>
    <scope>NUCLEOTIDE SEQUENCE [LARGE SCALE GENOMIC DNA]</scope>
    <source>
        <strain evidence="4">ATCC BAA-682 / DSM 15412 / SJ</strain>
    </source>
</reference>
<dbReference type="AlphaFoldDB" id="E1X5H2"/>
<dbReference type="OrthoDB" id="5287515at2"/>